<dbReference type="EMBL" id="JAAWWB010000013">
    <property type="protein sequence ID" value="KAG6768635.1"/>
    <property type="molecule type" value="Genomic_DNA"/>
</dbReference>
<dbReference type="CDD" id="cd23509">
    <property type="entry name" value="Gnk2-like"/>
    <property type="match status" value="1"/>
</dbReference>
<dbReference type="PROSITE" id="PS51473">
    <property type="entry name" value="GNK2"/>
    <property type="match status" value="1"/>
</dbReference>
<dbReference type="InterPro" id="IPR002902">
    <property type="entry name" value="GNK2"/>
</dbReference>
<dbReference type="InterPro" id="IPR001245">
    <property type="entry name" value="Ser-Thr/Tyr_kinase_cat_dom"/>
</dbReference>
<dbReference type="PANTHER" id="PTHR27006:SF606">
    <property type="entry name" value="INTERLEUKIN-1 RECEPTOR-ASSOCIATED KINASE 4"/>
    <property type="match status" value="1"/>
</dbReference>
<feature type="domain" description="Gnk2-homologous" evidence="1">
    <location>
        <begin position="23"/>
        <end position="133"/>
    </location>
</feature>
<gene>
    <name evidence="2" type="ORF">POTOM_027558</name>
</gene>
<organism evidence="2 3">
    <name type="scientific">Populus tomentosa</name>
    <name type="common">Chinese white poplar</name>
    <dbReference type="NCBI Taxonomy" id="118781"/>
    <lineage>
        <taxon>Eukaryota</taxon>
        <taxon>Viridiplantae</taxon>
        <taxon>Streptophyta</taxon>
        <taxon>Embryophyta</taxon>
        <taxon>Tracheophyta</taxon>
        <taxon>Spermatophyta</taxon>
        <taxon>Magnoliopsida</taxon>
        <taxon>eudicotyledons</taxon>
        <taxon>Gunneridae</taxon>
        <taxon>Pentapetalae</taxon>
        <taxon>rosids</taxon>
        <taxon>fabids</taxon>
        <taxon>Malpighiales</taxon>
        <taxon>Salicaceae</taxon>
        <taxon>Saliceae</taxon>
        <taxon>Populus</taxon>
    </lineage>
</organism>
<dbReference type="GO" id="GO:0004672">
    <property type="term" value="F:protein kinase activity"/>
    <property type="evidence" value="ECO:0007669"/>
    <property type="project" value="InterPro"/>
</dbReference>
<dbReference type="Pfam" id="PF07714">
    <property type="entry name" value="PK_Tyr_Ser-Thr"/>
    <property type="match status" value="1"/>
</dbReference>
<sequence length="388" mass="42880">MQSMMLDARSLHLVSCIHYLSKGHDVIYCDNSMNYTSGSAYQQNLNLTLTSLAANASLTGHYISTVGQNPNLVYGLINCPGFISNDVCKINLCKFCHYKDHPTVSKPDACFDDPFLFRSQLGSLLGNISNNAAADTSRLADGRTSYTSSIDIYASWVYALSCSIRYEIYSFFFIVNAVTSSFSSPAVQLNSTATARKDSTSNDGFSREVKLKAIPSELLGLVSVELLSSVTFDTVSMAPEYAKKGHFSTKSDVYSFGILVLEIVTGQEISSFRNSINLQSCAWRHWTNGKALELADPTLGGQRPENEILKCIHIGLYCVQEAGMLGEKSVDIKSFKSVDFGYLLCFPLFSFAFDLKNHSLELTRQMDLAALKLPHLKHFTEMDFDIAS</sequence>
<accession>A0A8X8CW49</accession>
<proteinExistence type="predicted"/>
<protein>
    <recommendedName>
        <fullName evidence="1">Gnk2-homologous domain-containing protein</fullName>
    </recommendedName>
</protein>
<dbReference type="PANTHER" id="PTHR27006">
    <property type="entry name" value="PROMASTIGOTE SURFACE ANTIGEN PROTEIN PSA"/>
    <property type="match status" value="1"/>
</dbReference>
<evidence type="ECO:0000313" key="2">
    <source>
        <dbReference type="EMBL" id="KAG6768635.1"/>
    </source>
</evidence>
<evidence type="ECO:0000313" key="3">
    <source>
        <dbReference type="Proteomes" id="UP000886885"/>
    </source>
</evidence>
<dbReference type="OrthoDB" id="851534at2759"/>
<evidence type="ECO:0000259" key="1">
    <source>
        <dbReference type="PROSITE" id="PS51473"/>
    </source>
</evidence>
<dbReference type="AlphaFoldDB" id="A0A8X8CW49"/>
<dbReference type="Proteomes" id="UP000886885">
    <property type="component" value="Chromosome 7A"/>
</dbReference>
<comment type="caution">
    <text evidence="2">The sequence shown here is derived from an EMBL/GenBank/DDBJ whole genome shotgun (WGS) entry which is preliminary data.</text>
</comment>
<dbReference type="Pfam" id="PF01657">
    <property type="entry name" value="Stress-antifung"/>
    <property type="match status" value="1"/>
</dbReference>
<name>A0A8X8CW49_POPTO</name>
<keyword evidence="3" id="KW-1185">Reference proteome</keyword>
<reference evidence="2" key="1">
    <citation type="journal article" date="2020" name="bioRxiv">
        <title>Hybrid origin of Populus tomentosa Carr. identified through genome sequencing and phylogenomic analysis.</title>
        <authorList>
            <person name="An X."/>
            <person name="Gao K."/>
            <person name="Chen Z."/>
            <person name="Li J."/>
            <person name="Yang X."/>
            <person name="Yang X."/>
            <person name="Zhou J."/>
            <person name="Guo T."/>
            <person name="Zhao T."/>
            <person name="Huang S."/>
            <person name="Miao D."/>
            <person name="Khan W.U."/>
            <person name="Rao P."/>
            <person name="Ye M."/>
            <person name="Lei B."/>
            <person name="Liao W."/>
            <person name="Wang J."/>
            <person name="Ji L."/>
            <person name="Li Y."/>
            <person name="Guo B."/>
            <person name="Mustafa N.S."/>
            <person name="Li S."/>
            <person name="Yun Q."/>
            <person name="Keller S.R."/>
            <person name="Mao J."/>
            <person name="Zhang R."/>
            <person name="Strauss S.H."/>
        </authorList>
    </citation>
    <scope>NUCLEOTIDE SEQUENCE</scope>
    <source>
        <strain evidence="2">GM15</strain>
        <tissue evidence="2">Leaf</tissue>
    </source>
</reference>